<name>A0ABQ8WNR5_PENCH</name>
<organism evidence="1 2">
    <name type="scientific">Penicillium chrysogenum</name>
    <name type="common">Penicillium notatum</name>
    <dbReference type="NCBI Taxonomy" id="5076"/>
    <lineage>
        <taxon>Eukaryota</taxon>
        <taxon>Fungi</taxon>
        <taxon>Dikarya</taxon>
        <taxon>Ascomycota</taxon>
        <taxon>Pezizomycotina</taxon>
        <taxon>Eurotiomycetes</taxon>
        <taxon>Eurotiomycetidae</taxon>
        <taxon>Eurotiales</taxon>
        <taxon>Aspergillaceae</taxon>
        <taxon>Penicillium</taxon>
        <taxon>Penicillium chrysogenum species complex</taxon>
    </lineage>
</organism>
<dbReference type="Proteomes" id="UP001220256">
    <property type="component" value="Unassembled WGS sequence"/>
</dbReference>
<sequence length="95" mass="11008">MGDGQLELLTQLRVRQPSATRRVRDILFEASMTVAIGAAMIKLHFAENFNLSVNIPYMLHRLEHRMIGLLVKLWGVQELEALDYWVTAWAWDNIN</sequence>
<evidence type="ECO:0000313" key="1">
    <source>
        <dbReference type="EMBL" id="KAJ5274313.1"/>
    </source>
</evidence>
<reference evidence="1 2" key="1">
    <citation type="journal article" date="2023" name="IMA Fungus">
        <title>Comparative genomic study of the Penicillium genus elucidates a diverse pangenome and 15 lateral gene transfer events.</title>
        <authorList>
            <person name="Petersen C."/>
            <person name="Sorensen T."/>
            <person name="Nielsen M.R."/>
            <person name="Sondergaard T.E."/>
            <person name="Sorensen J.L."/>
            <person name="Fitzpatrick D.A."/>
            <person name="Frisvad J.C."/>
            <person name="Nielsen K.L."/>
        </authorList>
    </citation>
    <scope>NUCLEOTIDE SEQUENCE [LARGE SCALE GENOMIC DNA]</scope>
    <source>
        <strain evidence="1 2">IBT 3361</strain>
    </source>
</reference>
<protein>
    <submittedName>
        <fullName evidence="1">Uncharacterized protein</fullName>
    </submittedName>
</protein>
<accession>A0ABQ8WNR5</accession>
<gene>
    <name evidence="1" type="ORF">N7505_002858</name>
</gene>
<proteinExistence type="predicted"/>
<dbReference type="EMBL" id="JAPVEB010000002">
    <property type="protein sequence ID" value="KAJ5274313.1"/>
    <property type="molecule type" value="Genomic_DNA"/>
</dbReference>
<keyword evidence="2" id="KW-1185">Reference proteome</keyword>
<comment type="caution">
    <text evidence="1">The sequence shown here is derived from an EMBL/GenBank/DDBJ whole genome shotgun (WGS) entry which is preliminary data.</text>
</comment>
<evidence type="ECO:0000313" key="2">
    <source>
        <dbReference type="Proteomes" id="UP001220256"/>
    </source>
</evidence>